<feature type="compositionally biased region" description="Low complexity" evidence="1">
    <location>
        <begin position="29"/>
        <end position="38"/>
    </location>
</feature>
<feature type="region of interest" description="Disordered" evidence="1">
    <location>
        <begin position="25"/>
        <end position="103"/>
    </location>
</feature>
<sequence>MVSPGEPSIDVMIDAQRESVLLRNTAQVAAAAATTSRRGPGGGGASPSMMQPEYDQAQWESRSFDNKRAPARSPGVRESTPTSMAAGWSRSRSTPHSKTFRDSLKRSVLKVKEFSQELVRLPTRKAGPSSPTVRIEDIDSGSAAAAHDPLVDSELGLVDDDGAFDPRRRRLGPSSLAPAAGNKKKALVARSESTGAGFALEGLRFIAQATAATEEGQNKLWEAVEVRFHSLAVSPDNQLQQLPRSKFPECIGPI</sequence>
<proteinExistence type="predicted"/>
<evidence type="ECO:0000259" key="2">
    <source>
        <dbReference type="Pfam" id="PF08414"/>
    </source>
</evidence>
<feature type="domain" description="NADPH oxidase Respiratory burst" evidence="2">
    <location>
        <begin position="190"/>
        <end position="252"/>
    </location>
</feature>
<dbReference type="InterPro" id="IPR013623">
    <property type="entry name" value="NADPH_Ox"/>
</dbReference>
<protein>
    <recommendedName>
        <fullName evidence="2">NADPH oxidase Respiratory burst domain-containing protein</fullName>
    </recommendedName>
</protein>
<evidence type="ECO:0000256" key="1">
    <source>
        <dbReference type="SAM" id="MobiDB-lite"/>
    </source>
</evidence>
<keyword evidence="4" id="KW-1185">Reference proteome</keyword>
<dbReference type="Pfam" id="PF08414">
    <property type="entry name" value="NADPH_Ox"/>
    <property type="match status" value="1"/>
</dbReference>
<name>A0ABP1A254_9BRYO</name>
<dbReference type="Proteomes" id="UP001497522">
    <property type="component" value="Unassembled WGS sequence"/>
</dbReference>
<dbReference type="EMBL" id="CAXHBF010000601">
    <property type="protein sequence ID" value="CAK9856964.1"/>
    <property type="molecule type" value="Genomic_DNA"/>
</dbReference>
<dbReference type="Gene3D" id="1.10.238.10">
    <property type="entry name" value="EF-hand"/>
    <property type="match status" value="1"/>
</dbReference>
<reference evidence="3" key="1">
    <citation type="submission" date="2024-03" db="EMBL/GenBank/DDBJ databases">
        <authorList>
            <consortium name="ELIXIR-Norway"/>
            <consortium name="Elixir Norway"/>
        </authorList>
    </citation>
    <scope>NUCLEOTIDE SEQUENCE</scope>
</reference>
<evidence type="ECO:0000313" key="3">
    <source>
        <dbReference type="EMBL" id="CAK9856964.1"/>
    </source>
</evidence>
<gene>
    <name evidence="3" type="ORF">CSSPJE1EN2_LOCUS26896</name>
</gene>
<accession>A0ABP1A254</accession>
<evidence type="ECO:0000313" key="4">
    <source>
        <dbReference type="Proteomes" id="UP001497522"/>
    </source>
</evidence>
<organism evidence="3 4">
    <name type="scientific">Sphagnum jensenii</name>
    <dbReference type="NCBI Taxonomy" id="128206"/>
    <lineage>
        <taxon>Eukaryota</taxon>
        <taxon>Viridiplantae</taxon>
        <taxon>Streptophyta</taxon>
        <taxon>Embryophyta</taxon>
        <taxon>Bryophyta</taxon>
        <taxon>Sphagnophytina</taxon>
        <taxon>Sphagnopsida</taxon>
        <taxon>Sphagnales</taxon>
        <taxon>Sphagnaceae</taxon>
        <taxon>Sphagnum</taxon>
    </lineage>
</organism>
<comment type="caution">
    <text evidence="3">The sequence shown here is derived from an EMBL/GenBank/DDBJ whole genome shotgun (WGS) entry which is preliminary data.</text>
</comment>